<name>A0A6J5M6U2_9CAUD</name>
<sequence>MPFNINQFKSQLTSGGARPNLFEVQIPLPIDLKVSSEISSTYPREFTFMCKAASIPASSVSEIEIPFKGRKLYSSGNRTYEPWSVTVINDENFLIRSAFEKWLEAINGPITNEKNSGLLSRPNSYQVDGVVKQFSQRGDIIRIYKFSNLFPTDISSIELSWDETDTIEEFQVTFRYDYWKISEANE</sequence>
<reference evidence="1" key="1">
    <citation type="submission" date="2020-04" db="EMBL/GenBank/DDBJ databases">
        <authorList>
            <person name="Chiriac C."/>
            <person name="Salcher M."/>
            <person name="Ghai R."/>
            <person name="Kavagutti S V."/>
        </authorList>
    </citation>
    <scope>NUCLEOTIDE SEQUENCE</scope>
</reference>
<dbReference type="EMBL" id="LR796388">
    <property type="protein sequence ID" value="CAB4141173.1"/>
    <property type="molecule type" value="Genomic_DNA"/>
</dbReference>
<organism evidence="1">
    <name type="scientific">uncultured Caudovirales phage</name>
    <dbReference type="NCBI Taxonomy" id="2100421"/>
    <lineage>
        <taxon>Viruses</taxon>
        <taxon>Duplodnaviria</taxon>
        <taxon>Heunggongvirae</taxon>
        <taxon>Uroviricota</taxon>
        <taxon>Caudoviricetes</taxon>
        <taxon>Peduoviridae</taxon>
        <taxon>Maltschvirus</taxon>
        <taxon>Maltschvirus maltsch</taxon>
    </lineage>
</organism>
<protein>
    <submittedName>
        <fullName evidence="1">Tail tube protein</fullName>
    </submittedName>
</protein>
<accession>A0A6J5M6U2</accession>
<proteinExistence type="predicted"/>
<gene>
    <name evidence="1" type="ORF">UFOVP410_12</name>
</gene>
<evidence type="ECO:0000313" key="1">
    <source>
        <dbReference type="EMBL" id="CAB4141173.1"/>
    </source>
</evidence>